<dbReference type="SUPFAM" id="SSF49464">
    <property type="entry name" value="Carboxypeptidase regulatory domain-like"/>
    <property type="match status" value="1"/>
</dbReference>
<sequence length="243" mass="28118">MRKLLLLTFFLIFTNSYSQEYIFGKVISEQNAQIAGVLIININTDEKTYTNNEGNFMIAAKSNDLLRFVKQKFDRVSYTIKPEDFQKSLTIYMQKSAIEIEEVELKNKLTGNLKVDNNKVENKKKSKLNLEISKMNLENTDIRILLPNAGEFKQPKGEGFSIGAIKDRWDVVDINEGYLYILGESYFVEELGLKKDEVAPFIGYVMQSLKLKNIKKKGFFYSEDIAKFQVLAEEKIKTFKKLK</sequence>
<dbReference type="Proteomes" id="UP000620064">
    <property type="component" value="Unassembled WGS sequence"/>
</dbReference>
<reference evidence="2" key="1">
    <citation type="journal article" date="2019" name="Int. J. Syst. Evol. Microbiol.">
        <title>The Global Catalogue of Microorganisms (GCM) 10K type strain sequencing project: providing services to taxonomists for standard genome sequencing and annotation.</title>
        <authorList>
            <consortium name="The Broad Institute Genomics Platform"/>
            <consortium name="The Broad Institute Genome Sequencing Center for Infectious Disease"/>
            <person name="Wu L."/>
            <person name="Ma J."/>
        </authorList>
    </citation>
    <scope>NUCLEOTIDE SEQUENCE [LARGE SCALE GENOMIC DNA]</scope>
    <source>
        <strain evidence="2">CGMCC 1.7656</strain>
    </source>
</reference>
<accession>A0ABQ2NN28</accession>
<dbReference type="InterPro" id="IPR008969">
    <property type="entry name" value="CarboxyPept-like_regulatory"/>
</dbReference>
<comment type="caution">
    <text evidence="1">The sequence shown here is derived from an EMBL/GenBank/DDBJ whole genome shotgun (WGS) entry which is preliminary data.</text>
</comment>
<keyword evidence="2" id="KW-1185">Reference proteome</keyword>
<organism evidence="1 2">
    <name type="scientific">Cloacibacterium rupense</name>
    <dbReference type="NCBI Taxonomy" id="517423"/>
    <lineage>
        <taxon>Bacteria</taxon>
        <taxon>Pseudomonadati</taxon>
        <taxon>Bacteroidota</taxon>
        <taxon>Flavobacteriia</taxon>
        <taxon>Flavobacteriales</taxon>
        <taxon>Weeksellaceae</taxon>
    </lineage>
</organism>
<evidence type="ECO:0008006" key="3">
    <source>
        <dbReference type="Google" id="ProtNLM"/>
    </source>
</evidence>
<evidence type="ECO:0000313" key="1">
    <source>
        <dbReference type="EMBL" id="GGP05758.1"/>
    </source>
</evidence>
<evidence type="ECO:0000313" key="2">
    <source>
        <dbReference type="Proteomes" id="UP000620064"/>
    </source>
</evidence>
<gene>
    <name evidence="1" type="ORF">GCM10010992_23110</name>
</gene>
<proteinExistence type="predicted"/>
<dbReference type="EMBL" id="BMLV01000005">
    <property type="protein sequence ID" value="GGP05758.1"/>
    <property type="molecule type" value="Genomic_DNA"/>
</dbReference>
<dbReference type="Pfam" id="PF13715">
    <property type="entry name" value="CarbopepD_reg_2"/>
    <property type="match status" value="1"/>
</dbReference>
<protein>
    <recommendedName>
        <fullName evidence="3">CarboxypepD_reg-like domain-containing protein</fullName>
    </recommendedName>
</protein>
<name>A0ABQ2NN28_9FLAO</name>
<dbReference type="RefSeq" id="WP_188618283.1">
    <property type="nucleotide sequence ID" value="NZ_BMLV01000005.1"/>
</dbReference>